<feature type="transmembrane region" description="Helical" evidence="1">
    <location>
        <begin position="329"/>
        <end position="347"/>
    </location>
</feature>
<organism evidence="2 3">
    <name type="scientific">Rhodoplanes roseus</name>
    <dbReference type="NCBI Taxonomy" id="29409"/>
    <lineage>
        <taxon>Bacteria</taxon>
        <taxon>Pseudomonadati</taxon>
        <taxon>Pseudomonadota</taxon>
        <taxon>Alphaproteobacteria</taxon>
        <taxon>Hyphomicrobiales</taxon>
        <taxon>Nitrobacteraceae</taxon>
        <taxon>Rhodoplanes</taxon>
    </lineage>
</organism>
<keyword evidence="1" id="KW-0812">Transmembrane</keyword>
<evidence type="ECO:0000313" key="2">
    <source>
        <dbReference type="EMBL" id="RAI42234.1"/>
    </source>
</evidence>
<feature type="transmembrane region" description="Helical" evidence="1">
    <location>
        <begin position="276"/>
        <end position="299"/>
    </location>
</feature>
<feature type="transmembrane region" description="Helical" evidence="1">
    <location>
        <begin position="306"/>
        <end position="323"/>
    </location>
</feature>
<feature type="transmembrane region" description="Helical" evidence="1">
    <location>
        <begin position="52"/>
        <end position="73"/>
    </location>
</feature>
<feature type="transmembrane region" description="Helical" evidence="1">
    <location>
        <begin position="190"/>
        <end position="207"/>
    </location>
</feature>
<dbReference type="EMBL" id="NPEX01000162">
    <property type="protein sequence ID" value="RAI42234.1"/>
    <property type="molecule type" value="Genomic_DNA"/>
</dbReference>
<gene>
    <name evidence="2" type="ORF">CH341_20050</name>
</gene>
<protein>
    <submittedName>
        <fullName evidence="2">Uncharacterized protein</fullName>
    </submittedName>
</protein>
<dbReference type="AlphaFoldDB" id="A0A327KW64"/>
<sequence length="367" mass="37358">MALAFLGLVLLVNALFTLTTVPLLQASLLAAGIILAAAAVRWSGDPARCARALAPILAIAAAPVTVAITVILLARAGTVDLSSDWAWPSLCRYGLALGIIVAACGATLERRRAEWALRGLTAAAGMMAVVVIGHDLGGATFLGELGQGLRAGFDTIVALGVVLSAAVSMNALERRDPRSAALLARRVERLVPAVLAFASCAFAIGYFHDDALPMATAAGLGLFGLIVAVRRIGVGTWLGQGVLVIGGLAVTLVAVSLSLSGAVSARVAVDQSAEPIGWIGRAVLDFLPIAVAGVLLHGALRRRRDASFAAAAAACVLILMIRAHQDTSLFDLGPMAFAALVLGLGVAQRDGRPGRVPARAPDGGGPS</sequence>
<keyword evidence="3" id="KW-1185">Reference proteome</keyword>
<dbReference type="RefSeq" id="WP_111420772.1">
    <property type="nucleotide sequence ID" value="NZ_NPEX01000162.1"/>
</dbReference>
<dbReference type="Proteomes" id="UP000249130">
    <property type="component" value="Unassembled WGS sequence"/>
</dbReference>
<feature type="transmembrane region" description="Helical" evidence="1">
    <location>
        <begin position="241"/>
        <end position="264"/>
    </location>
</feature>
<name>A0A327KW64_9BRAD</name>
<feature type="transmembrane region" description="Helical" evidence="1">
    <location>
        <begin position="85"/>
        <end position="108"/>
    </location>
</feature>
<proteinExistence type="predicted"/>
<accession>A0A327KW64</accession>
<feature type="transmembrane region" description="Helical" evidence="1">
    <location>
        <begin position="120"/>
        <end position="142"/>
    </location>
</feature>
<reference evidence="2 3" key="1">
    <citation type="submission" date="2017-07" db="EMBL/GenBank/DDBJ databases">
        <title>Draft Genome Sequences of Select Purple Nonsulfur Bacteria.</title>
        <authorList>
            <person name="Lasarre B."/>
            <person name="Mckinlay J.B."/>
        </authorList>
    </citation>
    <scope>NUCLEOTIDE SEQUENCE [LARGE SCALE GENOMIC DNA]</scope>
    <source>
        <strain evidence="2 3">DSM 5909</strain>
    </source>
</reference>
<comment type="caution">
    <text evidence="2">The sequence shown here is derived from an EMBL/GenBank/DDBJ whole genome shotgun (WGS) entry which is preliminary data.</text>
</comment>
<keyword evidence="1" id="KW-0472">Membrane</keyword>
<keyword evidence="1" id="KW-1133">Transmembrane helix</keyword>
<feature type="transmembrane region" description="Helical" evidence="1">
    <location>
        <begin position="213"/>
        <end position="229"/>
    </location>
</feature>
<feature type="transmembrane region" description="Helical" evidence="1">
    <location>
        <begin position="24"/>
        <end position="40"/>
    </location>
</feature>
<feature type="transmembrane region" description="Helical" evidence="1">
    <location>
        <begin position="148"/>
        <end position="169"/>
    </location>
</feature>
<dbReference type="OrthoDB" id="8438770at2"/>
<evidence type="ECO:0000313" key="3">
    <source>
        <dbReference type="Proteomes" id="UP000249130"/>
    </source>
</evidence>
<evidence type="ECO:0000256" key="1">
    <source>
        <dbReference type="SAM" id="Phobius"/>
    </source>
</evidence>